<organism evidence="11 12">
    <name type="scientific">Xanthobacter agilis</name>
    <dbReference type="NCBI Taxonomy" id="47492"/>
    <lineage>
        <taxon>Bacteria</taxon>
        <taxon>Pseudomonadati</taxon>
        <taxon>Pseudomonadota</taxon>
        <taxon>Alphaproteobacteria</taxon>
        <taxon>Hyphomicrobiales</taxon>
        <taxon>Xanthobacteraceae</taxon>
        <taxon>Xanthobacter</taxon>
    </lineage>
</organism>
<comment type="caution">
    <text evidence="11">The sequence shown here is derived from an EMBL/GenBank/DDBJ whole genome shotgun (WGS) entry which is preliminary data.</text>
</comment>
<protein>
    <submittedName>
        <fullName evidence="11">MHS family proline/betaine transporter-like MFS transporter</fullName>
    </submittedName>
</protein>
<dbReference type="InterPro" id="IPR051084">
    <property type="entry name" value="H+-coupled_symporters"/>
</dbReference>
<feature type="transmembrane region" description="Helical" evidence="9">
    <location>
        <begin position="133"/>
        <end position="157"/>
    </location>
</feature>
<evidence type="ECO:0000256" key="8">
    <source>
        <dbReference type="SAM" id="MobiDB-lite"/>
    </source>
</evidence>
<feature type="domain" description="Major facilitator superfamily (MFS) profile" evidence="10">
    <location>
        <begin position="31"/>
        <end position="432"/>
    </location>
</feature>
<proteinExistence type="predicted"/>
<feature type="transmembrane region" description="Helical" evidence="9">
    <location>
        <begin position="315"/>
        <end position="332"/>
    </location>
</feature>
<dbReference type="InterPro" id="IPR036259">
    <property type="entry name" value="MFS_trans_sf"/>
</dbReference>
<dbReference type="InterPro" id="IPR005828">
    <property type="entry name" value="MFS_sugar_transport-like"/>
</dbReference>
<keyword evidence="5" id="KW-0769">Symport</keyword>
<dbReference type="PANTHER" id="PTHR43528:SF1">
    <property type="entry name" value="ALPHA-KETOGLUTARATE PERMEASE"/>
    <property type="match status" value="1"/>
</dbReference>
<keyword evidence="2" id="KW-0813">Transport</keyword>
<feature type="region of interest" description="Disordered" evidence="8">
    <location>
        <begin position="1"/>
        <end position="23"/>
    </location>
</feature>
<dbReference type="PROSITE" id="PS50850">
    <property type="entry name" value="MFS"/>
    <property type="match status" value="1"/>
</dbReference>
<dbReference type="PROSITE" id="PS00217">
    <property type="entry name" value="SUGAR_TRANSPORT_2"/>
    <property type="match status" value="1"/>
</dbReference>
<accession>A0ABU0L9R3</accession>
<feature type="transmembrane region" description="Helical" evidence="9">
    <location>
        <begin position="67"/>
        <end position="91"/>
    </location>
</feature>
<evidence type="ECO:0000256" key="9">
    <source>
        <dbReference type="SAM" id="Phobius"/>
    </source>
</evidence>
<reference evidence="11 12" key="1">
    <citation type="submission" date="2023-07" db="EMBL/GenBank/DDBJ databases">
        <title>Genomic Encyclopedia of Type Strains, Phase IV (KMG-IV): sequencing the most valuable type-strain genomes for metagenomic binning, comparative biology and taxonomic classification.</title>
        <authorList>
            <person name="Goeker M."/>
        </authorList>
    </citation>
    <scope>NUCLEOTIDE SEQUENCE [LARGE SCALE GENOMIC DNA]</scope>
    <source>
        <strain evidence="11 12">DSM 3770</strain>
    </source>
</reference>
<dbReference type="PANTHER" id="PTHR43528">
    <property type="entry name" value="ALPHA-KETOGLUTARATE PERMEASE"/>
    <property type="match status" value="1"/>
</dbReference>
<evidence type="ECO:0000256" key="1">
    <source>
        <dbReference type="ARBA" id="ARBA00004651"/>
    </source>
</evidence>
<feature type="transmembrane region" description="Helical" evidence="9">
    <location>
        <begin position="406"/>
        <end position="427"/>
    </location>
</feature>
<evidence type="ECO:0000256" key="6">
    <source>
        <dbReference type="ARBA" id="ARBA00022989"/>
    </source>
</evidence>
<sequence length="436" mass="45376">MSVTAAASPPADPARGCEHPRERGGRLSASAMAAAAMGNMLEWYDFAVYGFLATVFARNFFPDSSPSAGLISVFGVFAASFLMRPLGSIVFGHIGDRHGRRAAMLASALCMTVSTVAVGLLPTYAVAGVAAPALLLALRLVQGLCIGGEYMSSAVFLAEGAPSRWRGACAALATVGCNGGTLVGSGIGALTTQVLTPDQLDAWGWRLPFLLGLVLGGFTLVLRRTVPETPLGVEKGLPLVAAFRDGWRDILRASCFNFVVGLSFYLIFVYLATWQQQVDGFSPALALELNTISMLVVLVMAVAFAALSDLVGRKLVLGAGFLGLALFSWPLFQLMRSGDPTLALISQIAFSVLIATGGAMPVMLAEMFSRRTRCTSVGLSWNIAIGIGGGTAPMVAVLLVNATGNPLAPAGYLIGAATLAFLAVLSVPDRAGRPLD</sequence>
<keyword evidence="12" id="KW-1185">Reference proteome</keyword>
<evidence type="ECO:0000256" key="3">
    <source>
        <dbReference type="ARBA" id="ARBA00022475"/>
    </source>
</evidence>
<evidence type="ECO:0000313" key="11">
    <source>
        <dbReference type="EMBL" id="MDQ0503869.1"/>
    </source>
</evidence>
<dbReference type="InterPro" id="IPR020846">
    <property type="entry name" value="MFS_dom"/>
</dbReference>
<evidence type="ECO:0000313" key="12">
    <source>
        <dbReference type="Proteomes" id="UP001241747"/>
    </source>
</evidence>
<gene>
    <name evidence="11" type="ORF">QOZ94_000639</name>
</gene>
<evidence type="ECO:0000256" key="2">
    <source>
        <dbReference type="ARBA" id="ARBA00022448"/>
    </source>
</evidence>
<dbReference type="Pfam" id="PF00083">
    <property type="entry name" value="Sugar_tr"/>
    <property type="match status" value="1"/>
</dbReference>
<dbReference type="Proteomes" id="UP001241747">
    <property type="component" value="Unassembled WGS sequence"/>
</dbReference>
<keyword evidence="6 9" id="KW-1133">Transmembrane helix</keyword>
<evidence type="ECO:0000256" key="7">
    <source>
        <dbReference type="ARBA" id="ARBA00023136"/>
    </source>
</evidence>
<dbReference type="EMBL" id="JAUSVY010000001">
    <property type="protein sequence ID" value="MDQ0503869.1"/>
    <property type="molecule type" value="Genomic_DNA"/>
</dbReference>
<evidence type="ECO:0000256" key="4">
    <source>
        <dbReference type="ARBA" id="ARBA00022692"/>
    </source>
</evidence>
<feature type="transmembrane region" description="Helical" evidence="9">
    <location>
        <begin position="377"/>
        <end position="400"/>
    </location>
</feature>
<dbReference type="RefSeq" id="WP_237344820.1">
    <property type="nucleotide sequence ID" value="NZ_JABWGX010000006.1"/>
</dbReference>
<feature type="transmembrane region" description="Helical" evidence="9">
    <location>
        <begin position="250"/>
        <end position="271"/>
    </location>
</feature>
<feature type="transmembrane region" description="Helical" evidence="9">
    <location>
        <begin position="169"/>
        <end position="191"/>
    </location>
</feature>
<feature type="transmembrane region" description="Helical" evidence="9">
    <location>
        <begin position="291"/>
        <end position="308"/>
    </location>
</feature>
<dbReference type="InterPro" id="IPR005829">
    <property type="entry name" value="Sugar_transporter_CS"/>
</dbReference>
<evidence type="ECO:0000256" key="5">
    <source>
        <dbReference type="ARBA" id="ARBA00022847"/>
    </source>
</evidence>
<evidence type="ECO:0000259" key="10">
    <source>
        <dbReference type="PROSITE" id="PS50850"/>
    </source>
</evidence>
<feature type="transmembrane region" description="Helical" evidence="9">
    <location>
        <begin position="344"/>
        <end position="365"/>
    </location>
</feature>
<keyword evidence="7 9" id="KW-0472">Membrane</keyword>
<feature type="transmembrane region" description="Helical" evidence="9">
    <location>
        <begin position="103"/>
        <end position="127"/>
    </location>
</feature>
<dbReference type="Gene3D" id="1.20.1250.20">
    <property type="entry name" value="MFS general substrate transporter like domains"/>
    <property type="match status" value="1"/>
</dbReference>
<feature type="transmembrane region" description="Helical" evidence="9">
    <location>
        <begin position="203"/>
        <end position="222"/>
    </location>
</feature>
<keyword evidence="3" id="KW-1003">Cell membrane</keyword>
<dbReference type="SUPFAM" id="SSF103473">
    <property type="entry name" value="MFS general substrate transporter"/>
    <property type="match status" value="1"/>
</dbReference>
<name>A0ABU0L9R3_XANAG</name>
<keyword evidence="4 9" id="KW-0812">Transmembrane</keyword>
<comment type="subcellular location">
    <subcellularLocation>
        <location evidence="1">Cell membrane</location>
        <topology evidence="1">Multi-pass membrane protein</topology>
    </subcellularLocation>
</comment>